<sequence>MASTLRFHMARPRGYGIRKVREHTRWLTMILLTFLWRFCKILGHRSCRGTCPHHFPNRQPRLAGPQGRVHGEPPLVLRSDSFVASTSERAAACLSPSSFSLTIFLYDDSKSLNFLEGTESSLNWNISGADCRVSLRFLISSLQEVVLQDLNSSPSRNRSPSPTHHLVDLALVASNSVTQSVDLTYVGIMRRLKLRIFGVDALKFTFQLISFSSVNWPSG</sequence>
<protein>
    <submittedName>
        <fullName evidence="1">Uncharacterized protein</fullName>
    </submittedName>
</protein>
<name>A0AAD9R637_ACRCE</name>
<dbReference type="Proteomes" id="UP001249851">
    <property type="component" value="Unassembled WGS sequence"/>
</dbReference>
<accession>A0AAD9R637</accession>
<evidence type="ECO:0000313" key="2">
    <source>
        <dbReference type="Proteomes" id="UP001249851"/>
    </source>
</evidence>
<dbReference type="AlphaFoldDB" id="A0AAD9R637"/>
<proteinExistence type="predicted"/>
<comment type="caution">
    <text evidence="1">The sequence shown here is derived from an EMBL/GenBank/DDBJ whole genome shotgun (WGS) entry which is preliminary data.</text>
</comment>
<evidence type="ECO:0000313" key="1">
    <source>
        <dbReference type="EMBL" id="KAK2573548.1"/>
    </source>
</evidence>
<dbReference type="EMBL" id="JARQWQ010000002">
    <property type="protein sequence ID" value="KAK2573548.1"/>
    <property type="molecule type" value="Genomic_DNA"/>
</dbReference>
<organism evidence="1 2">
    <name type="scientific">Acropora cervicornis</name>
    <name type="common">Staghorn coral</name>
    <dbReference type="NCBI Taxonomy" id="6130"/>
    <lineage>
        <taxon>Eukaryota</taxon>
        <taxon>Metazoa</taxon>
        <taxon>Cnidaria</taxon>
        <taxon>Anthozoa</taxon>
        <taxon>Hexacorallia</taxon>
        <taxon>Scleractinia</taxon>
        <taxon>Astrocoeniina</taxon>
        <taxon>Acroporidae</taxon>
        <taxon>Acropora</taxon>
    </lineage>
</organism>
<gene>
    <name evidence="1" type="ORF">P5673_001214</name>
</gene>
<keyword evidence="2" id="KW-1185">Reference proteome</keyword>
<reference evidence="1" key="2">
    <citation type="journal article" date="2023" name="Science">
        <title>Genomic signatures of disease resistance in endangered staghorn corals.</title>
        <authorList>
            <person name="Vollmer S.V."/>
            <person name="Selwyn J.D."/>
            <person name="Despard B.A."/>
            <person name="Roesel C.L."/>
        </authorList>
    </citation>
    <scope>NUCLEOTIDE SEQUENCE</scope>
    <source>
        <strain evidence="1">K2</strain>
    </source>
</reference>
<reference evidence="1" key="1">
    <citation type="journal article" date="2023" name="G3 (Bethesda)">
        <title>Whole genome assembly and annotation of the endangered Caribbean coral Acropora cervicornis.</title>
        <authorList>
            <person name="Selwyn J.D."/>
            <person name="Vollmer S.V."/>
        </authorList>
    </citation>
    <scope>NUCLEOTIDE SEQUENCE</scope>
    <source>
        <strain evidence="1">K2</strain>
    </source>
</reference>